<dbReference type="SUPFAM" id="SSF56112">
    <property type="entry name" value="Protein kinase-like (PK-like)"/>
    <property type="match status" value="1"/>
</dbReference>
<accession>U9TN52</accession>
<dbReference type="GO" id="GO:0004672">
    <property type="term" value="F:protein kinase activity"/>
    <property type="evidence" value="ECO:0007669"/>
    <property type="project" value="InterPro"/>
</dbReference>
<organism evidence="2">
    <name type="scientific">Rhizophagus irregularis (strain DAOM 181602 / DAOM 197198 / MUCL 43194)</name>
    <name type="common">Arbuscular mycorrhizal fungus</name>
    <name type="synonym">Glomus intraradices</name>
    <dbReference type="NCBI Taxonomy" id="747089"/>
    <lineage>
        <taxon>Eukaryota</taxon>
        <taxon>Fungi</taxon>
        <taxon>Fungi incertae sedis</taxon>
        <taxon>Mucoromycota</taxon>
        <taxon>Glomeromycotina</taxon>
        <taxon>Glomeromycetes</taxon>
        <taxon>Glomerales</taxon>
        <taxon>Glomeraceae</taxon>
        <taxon>Rhizophagus</taxon>
    </lineage>
</organism>
<dbReference type="GO" id="GO:0005524">
    <property type="term" value="F:ATP binding"/>
    <property type="evidence" value="ECO:0007669"/>
    <property type="project" value="InterPro"/>
</dbReference>
<gene>
    <name evidence="2" type="ORF">GLOINDRAFT_31203</name>
</gene>
<name>U9TN52_RHIID</name>
<dbReference type="VEuPathDB" id="FungiDB:RhiirFUN_002024"/>
<dbReference type="PROSITE" id="PS50011">
    <property type="entry name" value="PROTEIN_KINASE_DOM"/>
    <property type="match status" value="1"/>
</dbReference>
<evidence type="ECO:0000259" key="1">
    <source>
        <dbReference type="PROSITE" id="PS50011"/>
    </source>
</evidence>
<evidence type="ECO:0000313" key="2">
    <source>
        <dbReference type="EMBL" id="ESA08882.1"/>
    </source>
</evidence>
<sequence length="84" mass="9443">MIHHGFHTGNILLDERELLVENQKIFISDMGLCGEVGNTDETKLYGVVRYMLPEVLRGKPYTQAADIYSLGVRPKINVPEALLT</sequence>
<dbReference type="InterPro" id="IPR000719">
    <property type="entry name" value="Prot_kinase_dom"/>
</dbReference>
<reference evidence="2" key="1">
    <citation type="submission" date="2013-07" db="EMBL/GenBank/DDBJ databases">
        <title>The genome of an arbuscular mycorrhizal fungus provides insights into the evolution of the oldest plant symbiosis.</title>
        <authorList>
            <consortium name="DOE Joint Genome Institute"/>
            <person name="Tisserant E."/>
            <person name="Malbreil M."/>
            <person name="Kuo A."/>
            <person name="Kohler A."/>
            <person name="Symeonidi A."/>
            <person name="Balestrini R."/>
            <person name="Charron P."/>
            <person name="Duensing N."/>
            <person name="Frei-dit-Frey N."/>
            <person name="Gianinazzi-Pearson V."/>
            <person name="Gilbert B."/>
            <person name="Handa Y."/>
            <person name="Hijri M."/>
            <person name="Kaul R."/>
            <person name="Kawaguchi M."/>
            <person name="Krajinski F."/>
            <person name="Lammers P."/>
            <person name="Lapierre D."/>
            <person name="Masclaux F.G."/>
            <person name="Murat C."/>
            <person name="Morin E."/>
            <person name="Ndikumana S."/>
            <person name="Pagni M."/>
            <person name="Petitpierre D."/>
            <person name="Requena N."/>
            <person name="Rosikiewicz P."/>
            <person name="Riley R."/>
            <person name="Saito K."/>
            <person name="San Clemente H."/>
            <person name="Shapiro H."/>
            <person name="van Tuinen D."/>
            <person name="Becard G."/>
            <person name="Bonfante P."/>
            <person name="Paszkowski U."/>
            <person name="Shachar-Hill Y."/>
            <person name="Young J.P."/>
            <person name="Sanders I.R."/>
            <person name="Henrissat B."/>
            <person name="Rensing S.A."/>
            <person name="Grigoriev I.V."/>
            <person name="Corradi N."/>
            <person name="Roux C."/>
            <person name="Martin F."/>
        </authorList>
    </citation>
    <scope>NUCLEOTIDE SEQUENCE</scope>
    <source>
        <strain evidence="2">DAOM 197198</strain>
    </source>
</reference>
<dbReference type="AlphaFoldDB" id="U9TN52"/>
<dbReference type="Gene3D" id="1.10.510.10">
    <property type="entry name" value="Transferase(Phosphotransferase) domain 1"/>
    <property type="match status" value="1"/>
</dbReference>
<protein>
    <recommendedName>
        <fullName evidence="1">Protein kinase domain-containing protein</fullName>
    </recommendedName>
</protein>
<dbReference type="Pfam" id="PF00069">
    <property type="entry name" value="Pkinase"/>
    <property type="match status" value="1"/>
</dbReference>
<dbReference type="InterPro" id="IPR011009">
    <property type="entry name" value="Kinase-like_dom_sf"/>
</dbReference>
<proteinExistence type="predicted"/>
<dbReference type="EMBL" id="KI288727">
    <property type="protein sequence ID" value="ESA08882.1"/>
    <property type="molecule type" value="Genomic_DNA"/>
</dbReference>
<feature type="domain" description="Protein kinase" evidence="1">
    <location>
        <begin position="1"/>
        <end position="84"/>
    </location>
</feature>
<dbReference type="HOGENOM" id="CLU_000288_7_0_1"/>